<dbReference type="AlphaFoldDB" id="A0A418WQX7"/>
<name>A0A418WQX7_9SPHN</name>
<gene>
    <name evidence="1" type="ORF">D3876_04675</name>
</gene>
<evidence type="ECO:0000313" key="2">
    <source>
        <dbReference type="Proteomes" id="UP000286100"/>
    </source>
</evidence>
<dbReference type="Proteomes" id="UP000286100">
    <property type="component" value="Unassembled WGS sequence"/>
</dbReference>
<protein>
    <submittedName>
        <fullName evidence="1">Uncharacterized protein</fullName>
    </submittedName>
</protein>
<reference evidence="1 2" key="1">
    <citation type="submission" date="2018-09" db="EMBL/GenBank/DDBJ databases">
        <authorList>
            <person name="Zhu H."/>
        </authorList>
    </citation>
    <scope>NUCLEOTIDE SEQUENCE [LARGE SCALE GENOMIC DNA]</scope>
    <source>
        <strain evidence="1 2">K2R01-6</strain>
    </source>
</reference>
<proteinExistence type="predicted"/>
<accession>A0A418WQX7</accession>
<comment type="caution">
    <text evidence="1">The sequence shown here is derived from an EMBL/GenBank/DDBJ whole genome shotgun (WGS) entry which is preliminary data.</text>
</comment>
<keyword evidence="2" id="KW-1185">Reference proteome</keyword>
<dbReference type="EMBL" id="QYUM01000002">
    <property type="protein sequence ID" value="RJF93611.1"/>
    <property type="molecule type" value="Genomic_DNA"/>
</dbReference>
<sequence>MAGILISGLAHAVPATASDPGGPVAIIPLESALPPDAARDETASPFAMATVVEEARLAAVTGMADVKDLRQAVNVRNTSTVSDNTINGDSVTGTIAIDGASFGGFNGLALVTANTGNNVSINSSMNVNVAIQQ</sequence>
<organism evidence="1 2">
    <name type="scientific">Sphingomonas cavernae</name>
    <dbReference type="NCBI Taxonomy" id="2320861"/>
    <lineage>
        <taxon>Bacteria</taxon>
        <taxon>Pseudomonadati</taxon>
        <taxon>Pseudomonadota</taxon>
        <taxon>Alphaproteobacteria</taxon>
        <taxon>Sphingomonadales</taxon>
        <taxon>Sphingomonadaceae</taxon>
        <taxon>Sphingomonas</taxon>
    </lineage>
</organism>
<evidence type="ECO:0000313" key="1">
    <source>
        <dbReference type="EMBL" id="RJF93611.1"/>
    </source>
</evidence>